<proteinExistence type="predicted"/>
<feature type="compositionally biased region" description="Gly residues" evidence="2">
    <location>
        <begin position="1"/>
        <end position="29"/>
    </location>
</feature>
<dbReference type="SMART" id="SM00226">
    <property type="entry name" value="LMWPc"/>
    <property type="match status" value="1"/>
</dbReference>
<protein>
    <submittedName>
        <fullName evidence="4">Helix-turn-helix domain-containing protein</fullName>
    </submittedName>
</protein>
<dbReference type="InterPro" id="IPR011991">
    <property type="entry name" value="ArsR-like_HTH"/>
</dbReference>
<dbReference type="SMART" id="SM00418">
    <property type="entry name" value="HTH_ARSR"/>
    <property type="match status" value="1"/>
</dbReference>
<dbReference type="PANTHER" id="PTHR43428">
    <property type="entry name" value="ARSENATE REDUCTASE"/>
    <property type="match status" value="1"/>
</dbReference>
<feature type="domain" description="HTH arsR-type" evidence="3">
    <location>
        <begin position="50"/>
        <end position="147"/>
    </location>
</feature>
<dbReference type="GO" id="GO:0003700">
    <property type="term" value="F:DNA-binding transcription factor activity"/>
    <property type="evidence" value="ECO:0007669"/>
    <property type="project" value="InterPro"/>
</dbReference>
<name>A0A927PJR2_9ACTN</name>
<dbReference type="SUPFAM" id="SSF46785">
    <property type="entry name" value="Winged helix' DNA-binding domain"/>
    <property type="match status" value="1"/>
</dbReference>
<dbReference type="InterPro" id="IPR036390">
    <property type="entry name" value="WH_DNA-bd_sf"/>
</dbReference>
<accession>A0A927PJR2</accession>
<dbReference type="Gene3D" id="1.10.10.10">
    <property type="entry name" value="Winged helix-like DNA-binding domain superfamily/Winged helix DNA-binding domain"/>
    <property type="match status" value="1"/>
</dbReference>
<evidence type="ECO:0000256" key="2">
    <source>
        <dbReference type="SAM" id="MobiDB-lite"/>
    </source>
</evidence>
<dbReference type="SUPFAM" id="SSF52788">
    <property type="entry name" value="Phosphotyrosine protein phosphatases I"/>
    <property type="match status" value="1"/>
</dbReference>
<dbReference type="PANTHER" id="PTHR43428:SF1">
    <property type="entry name" value="ARSENATE REDUCTASE"/>
    <property type="match status" value="1"/>
</dbReference>
<organism evidence="4 5">
    <name type="scientific">Lolliginicoccus lacisalsi</name>
    <dbReference type="NCBI Taxonomy" id="2742202"/>
    <lineage>
        <taxon>Bacteria</taxon>
        <taxon>Bacillati</taxon>
        <taxon>Actinomycetota</taxon>
        <taxon>Actinomycetes</taxon>
        <taxon>Mycobacteriales</taxon>
        <taxon>Hoyosellaceae</taxon>
        <taxon>Lolliginicoccus</taxon>
    </lineage>
</organism>
<evidence type="ECO:0000259" key="3">
    <source>
        <dbReference type="PROSITE" id="PS50987"/>
    </source>
</evidence>
<dbReference type="AlphaFoldDB" id="A0A927PJR2"/>
<evidence type="ECO:0000313" key="4">
    <source>
        <dbReference type="EMBL" id="MBD8505160.1"/>
    </source>
</evidence>
<dbReference type="Proteomes" id="UP000642993">
    <property type="component" value="Unassembled WGS sequence"/>
</dbReference>
<dbReference type="Pfam" id="PF12840">
    <property type="entry name" value="HTH_20"/>
    <property type="match status" value="1"/>
</dbReference>
<gene>
    <name evidence="4" type="ORF">HT102_01475</name>
</gene>
<dbReference type="Pfam" id="PF01451">
    <property type="entry name" value="LMWPc"/>
    <property type="match status" value="1"/>
</dbReference>
<sequence length="274" mass="28681">MSVGAGSTGAGATGAGPGFAGSGVSGSGFAGSRASAPAHSGTGTSAPDAPGSSDVERRAAIHAALADPARVRITDLLATSDHSPTELQHALGMPSNLLAHHLKTLAAAGLIHKHRSEADRRRAYWTLDTTTLDHLLPRAARTTERIVFLCTRNSARSQLAAALWTQHSTIPATSAGTRPAPTIHPGTLAAAHRHHIPLRPQQPQPLDLADGDTLIAVCDNAHEELDPTVPRAHWSIPDPARTGTDTDFDTAITELATRITRIAPHYHPARRSTP</sequence>
<dbReference type="GO" id="GO:0046685">
    <property type="term" value="P:response to arsenic-containing substance"/>
    <property type="evidence" value="ECO:0007669"/>
    <property type="project" value="UniProtKB-KW"/>
</dbReference>
<feature type="region of interest" description="Disordered" evidence="2">
    <location>
        <begin position="1"/>
        <end position="55"/>
    </location>
</feature>
<dbReference type="CDD" id="cd00090">
    <property type="entry name" value="HTH_ARSR"/>
    <property type="match status" value="1"/>
</dbReference>
<dbReference type="InterPro" id="IPR023485">
    <property type="entry name" value="Ptyr_pPase"/>
</dbReference>
<dbReference type="Gene3D" id="3.40.50.2300">
    <property type="match status" value="1"/>
</dbReference>
<reference evidence="4" key="1">
    <citation type="submission" date="2020-09" db="EMBL/GenBank/DDBJ databases">
        <title>Hoyosella lacisalsi sp. nov., a halotolerant actinobacterium isolated from soil of Lake Gudzhirganskoe.</title>
        <authorList>
            <person name="Yang Q."/>
            <person name="Guo P.Y."/>
            <person name="Liu S.W."/>
            <person name="Li F.N."/>
            <person name="Sun C.H."/>
        </authorList>
    </citation>
    <scope>NUCLEOTIDE SEQUENCE</scope>
    <source>
        <strain evidence="4">G463</strain>
    </source>
</reference>
<comment type="caution">
    <text evidence="4">The sequence shown here is derived from an EMBL/GenBank/DDBJ whole genome shotgun (WGS) entry which is preliminary data.</text>
</comment>
<dbReference type="EMBL" id="JACYWE010000001">
    <property type="protein sequence ID" value="MBD8505160.1"/>
    <property type="molecule type" value="Genomic_DNA"/>
</dbReference>
<evidence type="ECO:0000313" key="5">
    <source>
        <dbReference type="Proteomes" id="UP000642993"/>
    </source>
</evidence>
<evidence type="ECO:0000256" key="1">
    <source>
        <dbReference type="ARBA" id="ARBA00022849"/>
    </source>
</evidence>
<keyword evidence="1" id="KW-0059">Arsenical resistance</keyword>
<dbReference type="PROSITE" id="PS50987">
    <property type="entry name" value="HTH_ARSR_2"/>
    <property type="match status" value="1"/>
</dbReference>
<dbReference type="InterPro" id="IPR036388">
    <property type="entry name" value="WH-like_DNA-bd_sf"/>
</dbReference>
<keyword evidence="5" id="KW-1185">Reference proteome</keyword>
<dbReference type="InterPro" id="IPR001845">
    <property type="entry name" value="HTH_ArsR_DNA-bd_dom"/>
</dbReference>
<dbReference type="RefSeq" id="WP_192037631.1">
    <property type="nucleotide sequence ID" value="NZ_JACYWE010000001.1"/>
</dbReference>
<dbReference type="InterPro" id="IPR036196">
    <property type="entry name" value="Ptyr_pPase_sf"/>
</dbReference>